<dbReference type="Pfam" id="PF13472">
    <property type="entry name" value="Lipase_GDSL_2"/>
    <property type="match status" value="1"/>
</dbReference>
<protein>
    <recommendedName>
        <fullName evidence="2">SGNH hydrolase-type esterase domain-containing protein</fullName>
    </recommendedName>
</protein>
<organism evidence="3 4">
    <name type="scientific">Penicillium brasilianum</name>
    <dbReference type="NCBI Taxonomy" id="104259"/>
    <lineage>
        <taxon>Eukaryota</taxon>
        <taxon>Fungi</taxon>
        <taxon>Dikarya</taxon>
        <taxon>Ascomycota</taxon>
        <taxon>Pezizomycotina</taxon>
        <taxon>Eurotiomycetes</taxon>
        <taxon>Eurotiomycetidae</taxon>
        <taxon>Eurotiales</taxon>
        <taxon>Aspergillaceae</taxon>
        <taxon>Penicillium</taxon>
    </lineage>
</organism>
<dbReference type="InterPro" id="IPR036514">
    <property type="entry name" value="SGNH_hydro_sf"/>
</dbReference>
<dbReference type="AlphaFoldDB" id="A0A0F7VAL5"/>
<sequence length="302" mass="32969">MVTSRGSFSRPLVSLLFSVSLLAASVNSFPLAASSPSGLLERDHKKFELKVWPVGASITWGQNSQSGNGYRKPLRDELVSDGWDVDMVGSKHHGNMSDDNVDGYPGYTIAKVQTAAIEALQTLPNKPNIVLINAGTNDCRLNLNITGAGDRMKEMIEAILKEKDMEKATIVLSTLIPSSQKEVKAHRDAVNEQYRKLVTEMSKKGTQIRLAEMEKALSWPEDYTVDGKPNDTHPSDAGYAKMAKVWFEAINNAYHDGVIKTTGTMTRSPNTVTEIISMESTVVVGPGVEVEVEVVTETITVS</sequence>
<gene>
    <name evidence="3" type="ORF">PMG11_03626</name>
</gene>
<name>A0A0F7VAL5_PENBI</name>
<dbReference type="Gene3D" id="3.40.50.1110">
    <property type="entry name" value="SGNH hydrolase"/>
    <property type="match status" value="1"/>
</dbReference>
<dbReference type="CDD" id="cd01833">
    <property type="entry name" value="XynB_like"/>
    <property type="match status" value="1"/>
</dbReference>
<dbReference type="OrthoDB" id="6123at2759"/>
<dbReference type="InterPro" id="IPR013830">
    <property type="entry name" value="SGNH_hydro"/>
</dbReference>
<dbReference type="PANTHER" id="PTHR30383:SF31">
    <property type="entry name" value="SGNH HYDROLASE-TYPE ESTERASE DOMAIN-CONTAINING PROTEIN-RELATED"/>
    <property type="match status" value="1"/>
</dbReference>
<keyword evidence="1" id="KW-0732">Signal</keyword>
<proteinExistence type="predicted"/>
<evidence type="ECO:0000256" key="1">
    <source>
        <dbReference type="SAM" id="SignalP"/>
    </source>
</evidence>
<accession>A0A0F7VAL5</accession>
<dbReference type="InterPro" id="IPR051532">
    <property type="entry name" value="Ester_Hydrolysis_Enzymes"/>
</dbReference>
<dbReference type="PANTHER" id="PTHR30383">
    <property type="entry name" value="THIOESTERASE 1/PROTEASE 1/LYSOPHOSPHOLIPASE L1"/>
    <property type="match status" value="1"/>
</dbReference>
<keyword evidence="4" id="KW-1185">Reference proteome</keyword>
<feature type="chain" id="PRO_5002524186" description="SGNH hydrolase-type esterase domain-containing protein" evidence="1">
    <location>
        <begin position="29"/>
        <end position="302"/>
    </location>
</feature>
<dbReference type="SUPFAM" id="SSF52266">
    <property type="entry name" value="SGNH hydrolase"/>
    <property type="match status" value="1"/>
</dbReference>
<reference evidence="4" key="1">
    <citation type="journal article" date="2015" name="Genome Announc.">
        <title>Draft genome sequence of the fungus Penicillium brasilianum MG11.</title>
        <authorList>
            <person name="Horn F."/>
            <person name="Linde J."/>
            <person name="Mattern D.J."/>
            <person name="Walther G."/>
            <person name="Guthke R."/>
            <person name="Brakhage A.A."/>
            <person name="Valiante V."/>
        </authorList>
    </citation>
    <scope>NUCLEOTIDE SEQUENCE [LARGE SCALE GENOMIC DNA]</scope>
    <source>
        <strain evidence="4">MG11</strain>
    </source>
</reference>
<evidence type="ECO:0000313" key="3">
    <source>
        <dbReference type="EMBL" id="CEO58934.1"/>
    </source>
</evidence>
<dbReference type="GO" id="GO:0004622">
    <property type="term" value="F:phosphatidylcholine lysophospholipase activity"/>
    <property type="evidence" value="ECO:0007669"/>
    <property type="project" value="TreeGrafter"/>
</dbReference>
<feature type="signal peptide" evidence="1">
    <location>
        <begin position="1"/>
        <end position="28"/>
    </location>
</feature>
<dbReference type="FunFam" id="3.40.50.1110:FF:000020">
    <property type="entry name" value="Esterase, putative (AFU_orthologue AFUA_1G03170)"/>
    <property type="match status" value="1"/>
</dbReference>
<evidence type="ECO:0000259" key="2">
    <source>
        <dbReference type="Pfam" id="PF13472"/>
    </source>
</evidence>
<dbReference type="EMBL" id="CDHK01000003">
    <property type="protein sequence ID" value="CEO58934.1"/>
    <property type="molecule type" value="Genomic_DNA"/>
</dbReference>
<dbReference type="Proteomes" id="UP000042958">
    <property type="component" value="Unassembled WGS sequence"/>
</dbReference>
<dbReference type="STRING" id="104259.A0A0F7VAL5"/>
<evidence type="ECO:0000313" key="4">
    <source>
        <dbReference type="Proteomes" id="UP000042958"/>
    </source>
</evidence>
<feature type="domain" description="SGNH hydrolase-type esterase" evidence="2">
    <location>
        <begin position="54"/>
        <end position="240"/>
    </location>
</feature>